<dbReference type="InterPro" id="IPR051683">
    <property type="entry name" value="Enoyl-CoA_Hydratase/Isomerase"/>
</dbReference>
<sequence>MTDTSPVAVVVSTDDRGVARVTMARPEIHNAFDDKLIAELTRIFRALDADPAVRVVVLAAEGKSFSAGADLNWMRRMAGYGREENLADAGQLGAMVRALNDLSKPTVALVQGAAYGGGVGLVAACDIVIATPRAKFALTEVKLGIIPAVISPYVINAIGLRWARRLFVTAEAIDADRAREIGLIHEVVAAEELEAAGERLVQLMLANGPEAMAAAKDLAFAVAGRPIDDALVADTAARIADRRASDEGREGLTAFLEKRTPSWRG</sequence>
<dbReference type="GeneID" id="97243369"/>
<proteinExistence type="inferred from homology"/>
<evidence type="ECO:0000313" key="3">
    <source>
        <dbReference type="Proteomes" id="UP000075787"/>
    </source>
</evidence>
<dbReference type="InterPro" id="IPR029045">
    <property type="entry name" value="ClpP/crotonase-like_dom_sf"/>
</dbReference>
<protein>
    <submittedName>
        <fullName evidence="2">Enoyl-CoA hydratase</fullName>
    </submittedName>
</protein>
<comment type="similarity">
    <text evidence="1">Belongs to the enoyl-CoA hydratase/isomerase family.</text>
</comment>
<dbReference type="CDD" id="cd06558">
    <property type="entry name" value="crotonase-like"/>
    <property type="match status" value="1"/>
</dbReference>
<organism evidence="2 3">
    <name type="scientific">Tistrella mobilis</name>
    <dbReference type="NCBI Taxonomy" id="171437"/>
    <lineage>
        <taxon>Bacteria</taxon>
        <taxon>Pseudomonadati</taxon>
        <taxon>Pseudomonadota</taxon>
        <taxon>Alphaproteobacteria</taxon>
        <taxon>Geminicoccales</taxon>
        <taxon>Geminicoccaceae</taxon>
        <taxon>Tistrella</taxon>
    </lineage>
</organism>
<name>A0A162KV55_9PROT</name>
<dbReference type="GO" id="GO:0003824">
    <property type="term" value="F:catalytic activity"/>
    <property type="evidence" value="ECO:0007669"/>
    <property type="project" value="UniProtKB-ARBA"/>
</dbReference>
<dbReference type="SUPFAM" id="SSF52096">
    <property type="entry name" value="ClpP/crotonase"/>
    <property type="match status" value="1"/>
</dbReference>
<dbReference type="InterPro" id="IPR014748">
    <property type="entry name" value="Enoyl-CoA_hydra_C"/>
</dbReference>
<dbReference type="OrthoDB" id="9795613at2"/>
<dbReference type="Pfam" id="PF00378">
    <property type="entry name" value="ECH_1"/>
    <property type="match status" value="1"/>
</dbReference>
<dbReference type="RefSeq" id="WP_062764701.1">
    <property type="nucleotide sequence ID" value="NZ_CP121027.1"/>
</dbReference>
<dbReference type="InterPro" id="IPR001753">
    <property type="entry name" value="Enoyl-CoA_hydra/iso"/>
</dbReference>
<dbReference type="EMBL" id="LPZR01000160">
    <property type="protein sequence ID" value="KYO52189.1"/>
    <property type="molecule type" value="Genomic_DNA"/>
</dbReference>
<dbReference type="PANTHER" id="PTHR42964:SF1">
    <property type="entry name" value="POLYKETIDE BIOSYNTHESIS ENOYL-COA HYDRATASE PKSH-RELATED"/>
    <property type="match status" value="1"/>
</dbReference>
<reference evidence="2 3" key="1">
    <citation type="submission" date="2015-12" db="EMBL/GenBank/DDBJ databases">
        <title>Genome sequence of Tistrella mobilis MCCC 1A02139.</title>
        <authorList>
            <person name="Lu L."/>
            <person name="Lai Q."/>
            <person name="Shao Z."/>
            <person name="Qian P."/>
        </authorList>
    </citation>
    <scope>NUCLEOTIDE SEQUENCE [LARGE SCALE GENOMIC DNA]</scope>
    <source>
        <strain evidence="2 3">MCCC 1A02139</strain>
    </source>
</reference>
<accession>A0A162KV55</accession>
<dbReference type="Proteomes" id="UP000075787">
    <property type="component" value="Unassembled WGS sequence"/>
</dbReference>
<dbReference type="Gene3D" id="1.10.12.10">
    <property type="entry name" value="Lyase 2-enoyl-coa Hydratase, Chain A, domain 2"/>
    <property type="match status" value="1"/>
</dbReference>
<dbReference type="AlphaFoldDB" id="A0A162KV55"/>
<evidence type="ECO:0000313" key="2">
    <source>
        <dbReference type="EMBL" id="KYO52189.1"/>
    </source>
</evidence>
<dbReference type="Gene3D" id="3.90.226.10">
    <property type="entry name" value="2-enoyl-CoA Hydratase, Chain A, domain 1"/>
    <property type="match status" value="1"/>
</dbReference>
<evidence type="ECO:0000256" key="1">
    <source>
        <dbReference type="ARBA" id="ARBA00005254"/>
    </source>
</evidence>
<dbReference type="PANTHER" id="PTHR42964">
    <property type="entry name" value="ENOYL-COA HYDRATASE"/>
    <property type="match status" value="1"/>
</dbReference>
<comment type="caution">
    <text evidence="2">The sequence shown here is derived from an EMBL/GenBank/DDBJ whole genome shotgun (WGS) entry which is preliminary data.</text>
</comment>
<dbReference type="GO" id="GO:0008300">
    <property type="term" value="P:isoprenoid catabolic process"/>
    <property type="evidence" value="ECO:0007669"/>
    <property type="project" value="TreeGrafter"/>
</dbReference>
<gene>
    <name evidence="2" type="ORF">AUP44_06100</name>
</gene>